<dbReference type="EMBL" id="AP006618">
    <property type="protein sequence ID" value="BAD57985.1"/>
    <property type="molecule type" value="Genomic_DNA"/>
</dbReference>
<name>Q5YV06_NOCFA</name>
<dbReference type="AlphaFoldDB" id="Q5YV06"/>
<reference evidence="1 2" key="1">
    <citation type="journal article" date="2004" name="Proc. Natl. Acad. Sci. U.S.A.">
        <title>The complete genomic sequence of Nocardia farcinica IFM 10152.</title>
        <authorList>
            <person name="Ishikawa J."/>
            <person name="Yamashita A."/>
            <person name="Mikami Y."/>
            <person name="Hoshino Y."/>
            <person name="Kurita H."/>
            <person name="Hotta K."/>
            <person name="Shiba T."/>
            <person name="Hattori M."/>
        </authorList>
    </citation>
    <scope>NUCLEOTIDE SEQUENCE [LARGE SCALE GENOMIC DNA]</scope>
    <source>
        <strain evidence="1 2">IFM 10152</strain>
    </source>
</reference>
<dbReference type="HOGENOM" id="CLU_3009744_0_0_11"/>
<evidence type="ECO:0000313" key="1">
    <source>
        <dbReference type="EMBL" id="BAD57985.1"/>
    </source>
</evidence>
<sequence>MWCSPERVWLFTVARPHRNSTGFLDARRAPAMLPAAATRVTAGVRPIVHGAPCIDR</sequence>
<organism evidence="1 2">
    <name type="scientific">Nocardia farcinica (strain IFM 10152)</name>
    <dbReference type="NCBI Taxonomy" id="247156"/>
    <lineage>
        <taxon>Bacteria</taxon>
        <taxon>Bacillati</taxon>
        <taxon>Actinomycetota</taxon>
        <taxon>Actinomycetes</taxon>
        <taxon>Mycobacteriales</taxon>
        <taxon>Nocardiaceae</taxon>
        <taxon>Nocardia</taxon>
    </lineage>
</organism>
<evidence type="ECO:0000313" key="2">
    <source>
        <dbReference type="Proteomes" id="UP000006820"/>
    </source>
</evidence>
<proteinExistence type="predicted"/>
<gene>
    <name evidence="1" type="ordered locus">NFA_31380</name>
</gene>
<dbReference type="KEGG" id="nfa:NFA_31380"/>
<dbReference type="Proteomes" id="UP000006820">
    <property type="component" value="Chromosome"/>
</dbReference>
<protein>
    <submittedName>
        <fullName evidence="1">Uncharacterized protein</fullName>
    </submittedName>
</protein>
<keyword evidence="2" id="KW-1185">Reference proteome</keyword>
<accession>Q5YV06</accession>